<dbReference type="Pfam" id="PF00083">
    <property type="entry name" value="Sugar_tr"/>
    <property type="match status" value="1"/>
</dbReference>
<evidence type="ECO:0000256" key="1">
    <source>
        <dbReference type="ARBA" id="ARBA00004651"/>
    </source>
</evidence>
<dbReference type="PROSITE" id="PS00216">
    <property type="entry name" value="SUGAR_TRANSPORT_1"/>
    <property type="match status" value="1"/>
</dbReference>
<dbReference type="InterPro" id="IPR050171">
    <property type="entry name" value="MFS_Transporters"/>
</dbReference>
<feature type="transmembrane region" description="Helical" evidence="7">
    <location>
        <begin position="263"/>
        <end position="285"/>
    </location>
</feature>
<dbReference type="RefSeq" id="WP_217998500.1">
    <property type="nucleotide sequence ID" value="NZ_BSRZ01000002.1"/>
</dbReference>
<evidence type="ECO:0000256" key="2">
    <source>
        <dbReference type="ARBA" id="ARBA00022448"/>
    </source>
</evidence>
<dbReference type="GO" id="GO:0022857">
    <property type="term" value="F:transmembrane transporter activity"/>
    <property type="evidence" value="ECO:0007669"/>
    <property type="project" value="InterPro"/>
</dbReference>
<keyword evidence="4 7" id="KW-0812">Transmembrane</keyword>
<accession>A0A9W6USU1</accession>
<dbReference type="InterPro" id="IPR011701">
    <property type="entry name" value="MFS"/>
</dbReference>
<evidence type="ECO:0000259" key="8">
    <source>
        <dbReference type="PROSITE" id="PS50850"/>
    </source>
</evidence>
<evidence type="ECO:0000256" key="4">
    <source>
        <dbReference type="ARBA" id="ARBA00022692"/>
    </source>
</evidence>
<organism evidence="9 10">
    <name type="scientific">Actinomadura rubrobrunea</name>
    <dbReference type="NCBI Taxonomy" id="115335"/>
    <lineage>
        <taxon>Bacteria</taxon>
        <taxon>Bacillati</taxon>
        <taxon>Actinomycetota</taxon>
        <taxon>Actinomycetes</taxon>
        <taxon>Streptosporangiales</taxon>
        <taxon>Thermomonosporaceae</taxon>
        <taxon>Actinomadura</taxon>
    </lineage>
</organism>
<dbReference type="PROSITE" id="PS50850">
    <property type="entry name" value="MFS"/>
    <property type="match status" value="1"/>
</dbReference>
<keyword evidence="5 7" id="KW-1133">Transmembrane helix</keyword>
<evidence type="ECO:0000313" key="10">
    <source>
        <dbReference type="Proteomes" id="UP001165124"/>
    </source>
</evidence>
<evidence type="ECO:0000313" key="9">
    <source>
        <dbReference type="EMBL" id="GLW62971.1"/>
    </source>
</evidence>
<sequence>MTAADQPTSAPPAGRVAAFLRPRLGGLPRPFWALWTGTLLNRVGTMVEPYLGLYLTTARDLSLRQAGAVLAVLGIGTMAGQVVGGALADRIGRRATLTLAALAAGAGMLALGGLRGMPAITAAALVTGVAVDMWRPASAAMVADLVPPAERPRAFGLLFWATNLGFSAAMVAGGALARAGYHWLFWIDALTCAIFGLLVWRAVPETRPERAGGRASGGFAAVLRDRVMIAFRLICLVYTVVLLQYLTTMPLAMKEHGLGPETYGLVIAVNGVVIVTMQPLVGAWLSRRDHSLVLVAGFLLLGAGNALTALASQAWAYAGAVAVGSLGEVVAASVLQAVVAGLAPVHLRGRYNAMWGLAWSGGFLLAPVVGTQLLEHGSHVLWPTCAALTVGAAAAQLALAPAIRRRDASGCAVA</sequence>
<name>A0A9W6USU1_9ACTN</name>
<dbReference type="InterPro" id="IPR036259">
    <property type="entry name" value="MFS_trans_sf"/>
</dbReference>
<dbReference type="CDD" id="cd17329">
    <property type="entry name" value="MFS_MdtH_MDR_like"/>
    <property type="match status" value="1"/>
</dbReference>
<evidence type="ECO:0000256" key="7">
    <source>
        <dbReference type="SAM" id="Phobius"/>
    </source>
</evidence>
<feature type="transmembrane region" description="Helical" evidence="7">
    <location>
        <begin position="66"/>
        <end position="88"/>
    </location>
</feature>
<evidence type="ECO:0000256" key="6">
    <source>
        <dbReference type="ARBA" id="ARBA00023136"/>
    </source>
</evidence>
<dbReference type="InterPro" id="IPR005829">
    <property type="entry name" value="Sugar_transporter_CS"/>
</dbReference>
<dbReference type="SUPFAM" id="SSF103473">
    <property type="entry name" value="MFS general substrate transporter"/>
    <property type="match status" value="1"/>
</dbReference>
<protein>
    <submittedName>
        <fullName evidence="9">MFS transporter</fullName>
    </submittedName>
</protein>
<feature type="transmembrane region" description="Helical" evidence="7">
    <location>
        <begin position="95"/>
        <end position="111"/>
    </location>
</feature>
<feature type="transmembrane region" description="Helical" evidence="7">
    <location>
        <begin position="155"/>
        <end position="177"/>
    </location>
</feature>
<keyword evidence="2" id="KW-0813">Transport</keyword>
<keyword evidence="3" id="KW-1003">Cell membrane</keyword>
<feature type="transmembrane region" description="Helical" evidence="7">
    <location>
        <begin position="292"/>
        <end position="311"/>
    </location>
</feature>
<comment type="subcellular location">
    <subcellularLocation>
        <location evidence="1">Cell membrane</location>
        <topology evidence="1">Multi-pass membrane protein</topology>
    </subcellularLocation>
</comment>
<dbReference type="Gene3D" id="1.20.1250.20">
    <property type="entry name" value="MFS general substrate transporter like domains"/>
    <property type="match status" value="2"/>
</dbReference>
<feature type="transmembrane region" description="Helical" evidence="7">
    <location>
        <begin position="183"/>
        <end position="200"/>
    </location>
</feature>
<feature type="transmembrane region" description="Helical" evidence="7">
    <location>
        <begin position="355"/>
        <end position="374"/>
    </location>
</feature>
<comment type="caution">
    <text evidence="9">The sequence shown here is derived from an EMBL/GenBank/DDBJ whole genome shotgun (WGS) entry which is preliminary data.</text>
</comment>
<feature type="transmembrane region" description="Helical" evidence="7">
    <location>
        <begin position="317"/>
        <end position="343"/>
    </location>
</feature>
<dbReference type="PANTHER" id="PTHR23517">
    <property type="entry name" value="RESISTANCE PROTEIN MDTM, PUTATIVE-RELATED-RELATED"/>
    <property type="match status" value="1"/>
</dbReference>
<dbReference type="GO" id="GO:0005886">
    <property type="term" value="C:plasma membrane"/>
    <property type="evidence" value="ECO:0007669"/>
    <property type="project" value="UniProtKB-SubCell"/>
</dbReference>
<dbReference type="InterPro" id="IPR020846">
    <property type="entry name" value="MFS_dom"/>
</dbReference>
<dbReference type="Pfam" id="PF07690">
    <property type="entry name" value="MFS_1"/>
    <property type="match status" value="1"/>
</dbReference>
<keyword evidence="10" id="KW-1185">Reference proteome</keyword>
<proteinExistence type="predicted"/>
<dbReference type="EMBL" id="BSRZ01000002">
    <property type="protein sequence ID" value="GLW62971.1"/>
    <property type="molecule type" value="Genomic_DNA"/>
</dbReference>
<reference evidence="9" key="1">
    <citation type="submission" date="2023-02" db="EMBL/GenBank/DDBJ databases">
        <title>Actinomadura rubrobrunea NBRC 14622.</title>
        <authorList>
            <person name="Ichikawa N."/>
            <person name="Sato H."/>
            <person name="Tonouchi N."/>
        </authorList>
    </citation>
    <scope>NUCLEOTIDE SEQUENCE</scope>
    <source>
        <strain evidence="9">NBRC 14622</strain>
    </source>
</reference>
<keyword evidence="6 7" id="KW-0472">Membrane</keyword>
<dbReference type="PANTHER" id="PTHR23517:SF2">
    <property type="entry name" value="MULTIDRUG RESISTANCE PROTEIN MDTH"/>
    <property type="match status" value="1"/>
</dbReference>
<gene>
    <name evidence="9" type="ORF">Arub01_12150</name>
</gene>
<evidence type="ECO:0000256" key="5">
    <source>
        <dbReference type="ARBA" id="ARBA00022989"/>
    </source>
</evidence>
<evidence type="ECO:0000256" key="3">
    <source>
        <dbReference type="ARBA" id="ARBA00022475"/>
    </source>
</evidence>
<dbReference type="AlphaFoldDB" id="A0A9W6USU1"/>
<feature type="transmembrane region" description="Helical" evidence="7">
    <location>
        <begin position="380"/>
        <end position="399"/>
    </location>
</feature>
<dbReference type="Proteomes" id="UP001165124">
    <property type="component" value="Unassembled WGS sequence"/>
</dbReference>
<feature type="domain" description="Major facilitator superfamily (MFS) profile" evidence="8">
    <location>
        <begin position="30"/>
        <end position="404"/>
    </location>
</feature>
<feature type="transmembrane region" description="Helical" evidence="7">
    <location>
        <begin position="229"/>
        <end position="251"/>
    </location>
</feature>
<dbReference type="InterPro" id="IPR005828">
    <property type="entry name" value="MFS_sugar_transport-like"/>
</dbReference>